<accession>A0ABW3BDZ6</accession>
<dbReference type="Gene3D" id="1.20.1630.10">
    <property type="entry name" value="Formate dehydrogenase/DMSO reductase domain"/>
    <property type="match status" value="1"/>
</dbReference>
<keyword evidence="3" id="KW-1185">Reference proteome</keyword>
<protein>
    <submittedName>
        <fullName evidence="2">Polysulfide reductase</fullName>
    </submittedName>
</protein>
<organism evidence="2 3">
    <name type="scientific">Streptomonospora algeriensis</name>
    <dbReference type="NCBI Taxonomy" id="995084"/>
    <lineage>
        <taxon>Bacteria</taxon>
        <taxon>Bacillati</taxon>
        <taxon>Actinomycetota</taxon>
        <taxon>Actinomycetes</taxon>
        <taxon>Streptosporangiales</taxon>
        <taxon>Nocardiopsidaceae</taxon>
        <taxon>Streptomonospora</taxon>
    </lineage>
</organism>
<sequence>MSTSDVTKEGIRGARPGREAMTGAVSTLDGRRREESPDRDRGGGSEFRSYYNQPVLNQITWEPRDIGGYLFLGGMAGASSVLAAGADLTGRPDLARPLRYT</sequence>
<proteinExistence type="predicted"/>
<feature type="region of interest" description="Disordered" evidence="1">
    <location>
        <begin position="1"/>
        <end position="49"/>
    </location>
</feature>
<dbReference type="EMBL" id="JBHTHR010000245">
    <property type="protein sequence ID" value="MFD0801551.1"/>
    <property type="molecule type" value="Genomic_DNA"/>
</dbReference>
<reference evidence="3" key="1">
    <citation type="journal article" date="2019" name="Int. J. Syst. Evol. Microbiol.">
        <title>The Global Catalogue of Microorganisms (GCM) 10K type strain sequencing project: providing services to taxonomists for standard genome sequencing and annotation.</title>
        <authorList>
            <consortium name="The Broad Institute Genomics Platform"/>
            <consortium name="The Broad Institute Genome Sequencing Center for Infectious Disease"/>
            <person name="Wu L."/>
            <person name="Ma J."/>
        </authorList>
    </citation>
    <scope>NUCLEOTIDE SEQUENCE [LARGE SCALE GENOMIC DNA]</scope>
    <source>
        <strain evidence="3">CCUG 63369</strain>
    </source>
</reference>
<evidence type="ECO:0000313" key="2">
    <source>
        <dbReference type="EMBL" id="MFD0801551.1"/>
    </source>
</evidence>
<evidence type="ECO:0000256" key="1">
    <source>
        <dbReference type="SAM" id="MobiDB-lite"/>
    </source>
</evidence>
<feature type="non-terminal residue" evidence="2">
    <location>
        <position position="101"/>
    </location>
</feature>
<name>A0ABW3BDZ6_9ACTN</name>
<feature type="compositionally biased region" description="Basic and acidic residues" evidence="1">
    <location>
        <begin position="1"/>
        <end position="18"/>
    </location>
</feature>
<evidence type="ECO:0000313" key="3">
    <source>
        <dbReference type="Proteomes" id="UP001596956"/>
    </source>
</evidence>
<dbReference type="Proteomes" id="UP001596956">
    <property type="component" value="Unassembled WGS sequence"/>
</dbReference>
<feature type="compositionally biased region" description="Basic and acidic residues" evidence="1">
    <location>
        <begin position="29"/>
        <end position="43"/>
    </location>
</feature>
<gene>
    <name evidence="2" type="ORF">ACFQZU_09495</name>
</gene>
<comment type="caution">
    <text evidence="2">The sequence shown here is derived from an EMBL/GenBank/DDBJ whole genome shotgun (WGS) entry which is preliminary data.</text>
</comment>